<accession>A0A6U2AM29</accession>
<evidence type="ECO:0000256" key="3">
    <source>
        <dbReference type="ARBA" id="ARBA00022989"/>
    </source>
</evidence>
<dbReference type="GO" id="GO:0005886">
    <property type="term" value="C:plasma membrane"/>
    <property type="evidence" value="ECO:0007669"/>
    <property type="project" value="TreeGrafter"/>
</dbReference>
<evidence type="ECO:0000256" key="2">
    <source>
        <dbReference type="ARBA" id="ARBA00022692"/>
    </source>
</evidence>
<keyword evidence="3 5" id="KW-1133">Transmembrane helix</keyword>
<feature type="transmembrane region" description="Helical" evidence="5">
    <location>
        <begin position="6"/>
        <end position="26"/>
    </location>
</feature>
<name>A0A6U2AM29_HEMAN</name>
<feature type="transmembrane region" description="Helical" evidence="5">
    <location>
        <begin position="368"/>
        <end position="390"/>
    </location>
</feature>
<organism evidence="6">
    <name type="scientific">Hemiselmis andersenii</name>
    <name type="common">Cryptophyte alga</name>
    <dbReference type="NCBI Taxonomy" id="464988"/>
    <lineage>
        <taxon>Eukaryota</taxon>
        <taxon>Cryptophyceae</taxon>
        <taxon>Cryptomonadales</taxon>
        <taxon>Hemiselmidaceae</taxon>
        <taxon>Hemiselmis</taxon>
    </lineage>
</organism>
<feature type="transmembrane region" description="Helical" evidence="5">
    <location>
        <begin position="336"/>
        <end position="356"/>
    </location>
</feature>
<dbReference type="EMBL" id="HBFK01038121">
    <property type="protein sequence ID" value="CAD8756582.1"/>
    <property type="molecule type" value="Transcribed_RNA"/>
</dbReference>
<feature type="transmembrane region" description="Helical" evidence="5">
    <location>
        <begin position="410"/>
        <end position="427"/>
    </location>
</feature>
<dbReference type="PROSITE" id="PS51257">
    <property type="entry name" value="PROKAR_LIPOPROTEIN"/>
    <property type="match status" value="1"/>
</dbReference>
<evidence type="ECO:0008006" key="7">
    <source>
        <dbReference type="Google" id="ProtNLM"/>
    </source>
</evidence>
<evidence type="ECO:0000313" key="6">
    <source>
        <dbReference type="EMBL" id="CAD8756582.1"/>
    </source>
</evidence>
<proteinExistence type="predicted"/>
<dbReference type="Pfam" id="PF02535">
    <property type="entry name" value="Zip"/>
    <property type="match status" value="1"/>
</dbReference>
<feature type="transmembrane region" description="Helical" evidence="5">
    <location>
        <begin position="273"/>
        <end position="297"/>
    </location>
</feature>
<protein>
    <recommendedName>
        <fullName evidence="7">Zinc/iron permease</fullName>
    </recommendedName>
</protein>
<comment type="subcellular location">
    <subcellularLocation>
        <location evidence="1">Membrane</location>
        <topology evidence="1">Multi-pass membrane protein</topology>
    </subcellularLocation>
</comment>
<dbReference type="PANTHER" id="PTHR11040">
    <property type="entry name" value="ZINC/IRON TRANSPORTER"/>
    <property type="match status" value="1"/>
</dbReference>
<dbReference type="InterPro" id="IPR003689">
    <property type="entry name" value="ZIP"/>
</dbReference>
<dbReference type="AlphaFoldDB" id="A0A6U2AM29"/>
<reference evidence="6" key="1">
    <citation type="submission" date="2021-01" db="EMBL/GenBank/DDBJ databases">
        <authorList>
            <person name="Corre E."/>
            <person name="Pelletier E."/>
            <person name="Niang G."/>
            <person name="Scheremetjew M."/>
            <person name="Finn R."/>
            <person name="Kale V."/>
            <person name="Holt S."/>
            <person name="Cochrane G."/>
            <person name="Meng A."/>
            <person name="Brown T."/>
            <person name="Cohen L."/>
        </authorList>
    </citation>
    <scope>NUCLEOTIDE SEQUENCE</scope>
    <source>
        <strain evidence="6">CCMP441</strain>
    </source>
</reference>
<evidence type="ECO:0000256" key="4">
    <source>
        <dbReference type="ARBA" id="ARBA00023136"/>
    </source>
</evidence>
<dbReference type="GO" id="GO:0005385">
    <property type="term" value="F:zinc ion transmembrane transporter activity"/>
    <property type="evidence" value="ECO:0007669"/>
    <property type="project" value="TreeGrafter"/>
</dbReference>
<evidence type="ECO:0000256" key="5">
    <source>
        <dbReference type="SAM" id="Phobius"/>
    </source>
</evidence>
<dbReference type="PANTHER" id="PTHR11040:SF44">
    <property type="entry name" value="PROTEIN ZNTC-RELATED"/>
    <property type="match status" value="1"/>
</dbReference>
<keyword evidence="2 5" id="KW-0812">Transmembrane</keyword>
<gene>
    <name evidence="6" type="ORF">HAND1043_LOCUS23091</name>
</gene>
<evidence type="ECO:0000256" key="1">
    <source>
        <dbReference type="ARBA" id="ARBA00004141"/>
    </source>
</evidence>
<keyword evidence="4 5" id="KW-0472">Membrane</keyword>
<sequence>MMDLRLPALGISFVASAAGCIFAIAWPWYGRSLLFVKIFSGGVISSLSLVHIICEAAHEVDELMDYPLAGVCALAGLLGTVIVEHSMMAASVSPCIGHNHQHGTSSSNSSATMRPTVRRAGEARDGLRDLLLAPMSEEHDTDQSMSEAVGESRAEAVWDVGVQEGTEGWRFHAGNTALAQDSPQAMATEARCGDELSAAGRDGYPRENPVVGNCQGGTTPESVPQLPRHVCVHHMKTISVAADSKITDLDSEGARELEDGRSVDQHVGIRYRLVAIMFEISCLLHSVFIGAAIGLALDKTTQAVLMIAVSAHQVLEGISLGCALRSAGFSAVKNATMIFSFAAAIPIGILIGMYIQVQGGTESKEMKLLAAATQSLSGGMLLYNGVVQVVLQELSREQLQRAPWHVRRHAYAALVLGASSMCVVAIWL</sequence>